<reference evidence="1" key="1">
    <citation type="submission" date="2021-03" db="EMBL/GenBank/DDBJ databases">
        <authorList>
            <person name="Lu T."/>
            <person name="Wang Q."/>
            <person name="Han X."/>
        </authorList>
    </citation>
    <scope>NUCLEOTIDE SEQUENCE</scope>
    <source>
        <strain evidence="1">WQ 2009</strain>
    </source>
</reference>
<dbReference type="Pfam" id="PF14907">
    <property type="entry name" value="NTP_transf_5"/>
    <property type="match status" value="1"/>
</dbReference>
<dbReference type="AlphaFoldDB" id="A0A8T4HBJ2"/>
<dbReference type="Proteomes" id="UP000679691">
    <property type="component" value="Unassembled WGS sequence"/>
</dbReference>
<dbReference type="RefSeq" id="WP_353545642.1">
    <property type="nucleotide sequence ID" value="NZ_JAGKSB010000001.1"/>
</dbReference>
<accession>A0A8T4HBJ2</accession>
<sequence length="364" mass="42354">MLNTDVNSALLSLLRIGLWGKLEDLTNFPLSESLWLDIYNVSSQHTIEGIVFDAIQHLPKDLHPPKAILLKWIVKVDLVERHNLHIAKVTNELITFFNKNNLFPTLLKGQALASCYINPLRRLSGDIDLYFHSKNEYNQATELLRERNVQVADTPGFSNNYIWRGVVIEHHQRMFDIHNPLCYSYLDKLQKKPVSQEIYKNLPNNLALPAPIVMQVQVNAHILKHLLSFGIGLRQLCDSARFAYKYHQYIDGQEMKAIYKNLGILKWVELLNDILVRHLGLPNNYLPFVNEKNINADWMMEDILVTGNFGFHDTKNITENENKEIMRTNVKHTIWSNAKRYFKYAPMEVITFPFVQAYSKLIIK</sequence>
<evidence type="ECO:0000313" key="2">
    <source>
        <dbReference type="Proteomes" id="UP000679691"/>
    </source>
</evidence>
<dbReference type="InterPro" id="IPR039498">
    <property type="entry name" value="NTP_transf_5"/>
</dbReference>
<gene>
    <name evidence="1" type="ORF">J5U18_01040</name>
</gene>
<proteinExistence type="predicted"/>
<keyword evidence="2" id="KW-1185">Reference proteome</keyword>
<evidence type="ECO:0000313" key="1">
    <source>
        <dbReference type="EMBL" id="MBP3942161.1"/>
    </source>
</evidence>
<organism evidence="1 2">
    <name type="scientific">Rhinopithecimicrobium faecis</name>
    <dbReference type="NCBI Taxonomy" id="2820698"/>
    <lineage>
        <taxon>Bacteria</taxon>
        <taxon>Pseudomonadati</taxon>
        <taxon>Bacteroidota</taxon>
        <taxon>Sphingobacteriia</taxon>
        <taxon>Sphingobacteriales</taxon>
        <taxon>Sphingobacteriaceae</taxon>
        <taxon>Rhinopithecimicrobium</taxon>
    </lineage>
</organism>
<comment type="caution">
    <text evidence="1">The sequence shown here is derived from an EMBL/GenBank/DDBJ whole genome shotgun (WGS) entry which is preliminary data.</text>
</comment>
<dbReference type="EMBL" id="JAGKSB010000001">
    <property type="protein sequence ID" value="MBP3942161.1"/>
    <property type="molecule type" value="Genomic_DNA"/>
</dbReference>
<protein>
    <submittedName>
        <fullName evidence="1">Nucleotidyltransferase family protein</fullName>
    </submittedName>
</protein>
<name>A0A8T4HBJ2_9SPHI</name>